<dbReference type="PATRIC" id="fig|999408.3.peg.6259"/>
<dbReference type="Pfam" id="PF20648">
    <property type="entry name" value="DUF6809"/>
    <property type="match status" value="1"/>
</dbReference>
<dbReference type="AlphaFoldDB" id="A0A0E2H1G3"/>
<dbReference type="HOGENOM" id="CLU_157174_3_1_9"/>
<reference evidence="1 2" key="1">
    <citation type="submission" date="2013-01" db="EMBL/GenBank/DDBJ databases">
        <title>The Genome Sequence of Clostridium clostridioforme 90A8.</title>
        <authorList>
            <consortium name="The Broad Institute Genome Sequencing Platform"/>
            <person name="Earl A."/>
            <person name="Ward D."/>
            <person name="Feldgarden M."/>
            <person name="Gevers D."/>
            <person name="Courvalin P."/>
            <person name="Lambert T."/>
            <person name="Walker B."/>
            <person name="Young S.K."/>
            <person name="Zeng Q."/>
            <person name="Gargeya S."/>
            <person name="Fitzgerald M."/>
            <person name="Haas B."/>
            <person name="Abouelleil A."/>
            <person name="Alvarado L."/>
            <person name="Arachchi H.M."/>
            <person name="Berlin A.M."/>
            <person name="Chapman S.B."/>
            <person name="Dewar J."/>
            <person name="Goldberg J."/>
            <person name="Griggs A."/>
            <person name="Gujja S."/>
            <person name="Hansen M."/>
            <person name="Howarth C."/>
            <person name="Imamovic A."/>
            <person name="Larimer J."/>
            <person name="McCowan C."/>
            <person name="Murphy C."/>
            <person name="Neiman D."/>
            <person name="Pearson M."/>
            <person name="Priest M."/>
            <person name="Roberts A."/>
            <person name="Saif S."/>
            <person name="Shea T."/>
            <person name="Sisk P."/>
            <person name="Sykes S."/>
            <person name="Wortman J."/>
            <person name="Nusbaum C."/>
            <person name="Birren B."/>
        </authorList>
    </citation>
    <scope>NUCLEOTIDE SEQUENCE [LARGE SCALE GENOMIC DNA]</scope>
    <source>
        <strain evidence="1 2">90A8</strain>
    </source>
</reference>
<evidence type="ECO:0000313" key="1">
    <source>
        <dbReference type="EMBL" id="ENZ04823.1"/>
    </source>
</evidence>
<dbReference type="EMBL" id="AGYR01000088">
    <property type="protein sequence ID" value="ENZ04823.1"/>
    <property type="molecule type" value="Genomic_DNA"/>
</dbReference>
<protein>
    <submittedName>
        <fullName evidence="1">Uncharacterized protein</fullName>
    </submittedName>
</protein>
<accession>A0A0E2H1G3</accession>
<gene>
    <name evidence="1" type="ORF">HMPREF1090_05848</name>
</gene>
<name>A0A0E2H1G3_9FIRM</name>
<proteinExistence type="predicted"/>
<evidence type="ECO:0000313" key="2">
    <source>
        <dbReference type="Proteomes" id="UP000013085"/>
    </source>
</evidence>
<organism evidence="1 2">
    <name type="scientific">[Clostridium] clostridioforme 90A8</name>
    <dbReference type="NCBI Taxonomy" id="999408"/>
    <lineage>
        <taxon>Bacteria</taxon>
        <taxon>Bacillati</taxon>
        <taxon>Bacillota</taxon>
        <taxon>Clostridia</taxon>
        <taxon>Lachnospirales</taxon>
        <taxon>Lachnospiraceae</taxon>
        <taxon>Enterocloster</taxon>
    </lineage>
</organism>
<dbReference type="GeneID" id="93163088"/>
<sequence length="90" mass="10684">MPGKHTKLFKRIFHGDFRPADGMDYSRAYKRWMKENYEAHQRFRKTLKKGQLEAFDELEEMDIELSGRAQEENYIAGMKAGIQLMVEALR</sequence>
<dbReference type="RefSeq" id="WP_002572741.1">
    <property type="nucleotide sequence ID" value="NZ_KB851007.1"/>
</dbReference>
<dbReference type="InterPro" id="IPR049215">
    <property type="entry name" value="DUF6809"/>
</dbReference>
<dbReference type="Proteomes" id="UP000013085">
    <property type="component" value="Unassembled WGS sequence"/>
</dbReference>
<comment type="caution">
    <text evidence="1">The sequence shown here is derived from an EMBL/GenBank/DDBJ whole genome shotgun (WGS) entry which is preliminary data.</text>
</comment>